<name>A0A2T5IZS8_9GAMM</name>
<dbReference type="PANTHER" id="PTHR42924">
    <property type="entry name" value="EXONUCLEASE"/>
    <property type="match status" value="1"/>
</dbReference>
<dbReference type="GO" id="GO:0035312">
    <property type="term" value="F:5'-3' DNA exonuclease activity"/>
    <property type="evidence" value="ECO:0007669"/>
    <property type="project" value="TreeGrafter"/>
</dbReference>
<dbReference type="CDD" id="cd07438">
    <property type="entry name" value="PHP_HisPPase_AMP"/>
    <property type="match status" value="1"/>
</dbReference>
<protein>
    <recommendedName>
        <fullName evidence="1">Polymerase/histidinol phosphatase N-terminal domain-containing protein</fullName>
    </recommendedName>
</protein>
<dbReference type="AlphaFoldDB" id="A0A2T5IZS8"/>
<dbReference type="InterPro" id="IPR004013">
    <property type="entry name" value="PHP_dom"/>
</dbReference>
<evidence type="ECO:0000313" key="3">
    <source>
        <dbReference type="Proteomes" id="UP000244223"/>
    </source>
</evidence>
<dbReference type="SMART" id="SM00481">
    <property type="entry name" value="POLIIIAc"/>
    <property type="match status" value="1"/>
</dbReference>
<evidence type="ECO:0000313" key="2">
    <source>
        <dbReference type="EMBL" id="PTQ89567.1"/>
    </source>
</evidence>
<dbReference type="GO" id="GO:0004534">
    <property type="term" value="F:5'-3' RNA exonuclease activity"/>
    <property type="evidence" value="ECO:0007669"/>
    <property type="project" value="TreeGrafter"/>
</dbReference>
<reference evidence="2 3" key="1">
    <citation type="submission" date="2018-04" db="EMBL/GenBank/DDBJ databases">
        <title>Genomic Encyclopedia of Archaeal and Bacterial Type Strains, Phase II (KMG-II): from individual species to whole genera.</title>
        <authorList>
            <person name="Goeker M."/>
        </authorList>
    </citation>
    <scope>NUCLEOTIDE SEQUENCE [LARGE SCALE GENOMIC DNA]</scope>
    <source>
        <strain evidence="2 3">DSM 5822</strain>
    </source>
</reference>
<gene>
    <name evidence="2" type="ORF">C8N29_10698</name>
</gene>
<dbReference type="RefSeq" id="WP_107865527.1">
    <property type="nucleotide sequence ID" value="NZ_QAON01000006.1"/>
</dbReference>
<comment type="caution">
    <text evidence="2">The sequence shown here is derived from an EMBL/GenBank/DDBJ whole genome shotgun (WGS) entry which is preliminary data.</text>
</comment>
<dbReference type="SUPFAM" id="SSF89550">
    <property type="entry name" value="PHP domain-like"/>
    <property type="match status" value="1"/>
</dbReference>
<keyword evidence="3" id="KW-1185">Reference proteome</keyword>
<dbReference type="InterPro" id="IPR016195">
    <property type="entry name" value="Pol/histidinol_Pase-like"/>
</dbReference>
<dbReference type="PANTHER" id="PTHR42924:SF3">
    <property type="entry name" value="POLYMERASE_HISTIDINOL PHOSPHATASE N-TERMINAL DOMAIN-CONTAINING PROTEIN"/>
    <property type="match status" value="1"/>
</dbReference>
<dbReference type="InterPro" id="IPR003141">
    <property type="entry name" value="Pol/His_phosphatase_N"/>
</dbReference>
<feature type="domain" description="Polymerase/histidinol phosphatase N-terminal" evidence="1">
    <location>
        <begin position="4"/>
        <end position="69"/>
    </location>
</feature>
<dbReference type="OrthoDB" id="9804333at2"/>
<organism evidence="2 3">
    <name type="scientific">Agitococcus lubricus</name>
    <dbReference type="NCBI Taxonomy" id="1077255"/>
    <lineage>
        <taxon>Bacteria</taxon>
        <taxon>Pseudomonadati</taxon>
        <taxon>Pseudomonadota</taxon>
        <taxon>Gammaproteobacteria</taxon>
        <taxon>Moraxellales</taxon>
        <taxon>Moraxellaceae</taxon>
        <taxon>Agitococcus</taxon>
    </lineage>
</organism>
<proteinExistence type="predicted"/>
<sequence length="285" mass="30684">MPVIDLHSHSLYSDGTESPSDLVAQAAAAGVEMLALTDHDSVAGLAEAQAAAKQQGICLVNGVELSAIWQQQLVHIIGLNINPQHPTLVAGLAQQAQARAKRARLIADKLQLLGLGESWPSVLAMADGDANRIGRAHFAQYLLAQGHVNQLQKAFDKYLATGKPAAVPMPWIDLSTAVQWIREAGGVPVLAHPARYGLSQTKLRALLADFVAVGGQAMEVSTANEKTNIIQNLAALAQRFNLHASQGSDFHGNTMTWLRLGRFSELPEQCRPVWHLFNTDISPVH</sequence>
<accession>A0A2T5IZS8</accession>
<dbReference type="Gene3D" id="1.10.150.650">
    <property type="match status" value="1"/>
</dbReference>
<dbReference type="InterPro" id="IPR052018">
    <property type="entry name" value="PHP_domain"/>
</dbReference>
<evidence type="ECO:0000259" key="1">
    <source>
        <dbReference type="SMART" id="SM00481"/>
    </source>
</evidence>
<dbReference type="EMBL" id="QAON01000006">
    <property type="protein sequence ID" value="PTQ89567.1"/>
    <property type="molecule type" value="Genomic_DNA"/>
</dbReference>
<dbReference type="Gene3D" id="3.20.20.140">
    <property type="entry name" value="Metal-dependent hydrolases"/>
    <property type="match status" value="1"/>
</dbReference>
<dbReference type="Proteomes" id="UP000244223">
    <property type="component" value="Unassembled WGS sequence"/>
</dbReference>
<dbReference type="Pfam" id="PF02811">
    <property type="entry name" value="PHP"/>
    <property type="match status" value="1"/>
</dbReference>